<reference evidence="3 4" key="1">
    <citation type="submission" date="2017-03" db="EMBL/GenBank/DDBJ databases">
        <title>An alternative strategy for trypanosome survival in the mammalian bloodstream revealed through genome and transcriptome analysis of the ubiquitous bovine parasite Trypanosoma (Megatrypanum) theileri.</title>
        <authorList>
            <person name="Kelly S."/>
            <person name="Ivens A."/>
            <person name="Mott A."/>
            <person name="O'Neill E."/>
            <person name="Emms D."/>
            <person name="Macleod O."/>
            <person name="Voorheis P."/>
            <person name="Matthews J."/>
            <person name="Matthews K."/>
            <person name="Carrington M."/>
        </authorList>
    </citation>
    <scope>NUCLEOTIDE SEQUENCE [LARGE SCALE GENOMIC DNA]</scope>
    <source>
        <strain evidence="3">Edinburgh</strain>
    </source>
</reference>
<comment type="caution">
    <text evidence="3">The sequence shown here is derived from an EMBL/GenBank/DDBJ whole genome shotgun (WGS) entry which is preliminary data.</text>
</comment>
<feature type="region of interest" description="Disordered" evidence="1">
    <location>
        <begin position="304"/>
        <end position="393"/>
    </location>
</feature>
<name>A0A1X0NG06_9TRYP</name>
<evidence type="ECO:0000256" key="1">
    <source>
        <dbReference type="SAM" id="MobiDB-lite"/>
    </source>
</evidence>
<evidence type="ECO:0008006" key="5">
    <source>
        <dbReference type="Google" id="ProtNLM"/>
    </source>
</evidence>
<accession>A0A1X0NG06</accession>
<feature type="compositionally biased region" description="Low complexity" evidence="1">
    <location>
        <begin position="119"/>
        <end position="129"/>
    </location>
</feature>
<feature type="compositionally biased region" description="Basic and acidic residues" evidence="1">
    <location>
        <begin position="148"/>
        <end position="161"/>
    </location>
</feature>
<dbReference type="EMBL" id="NBCO01000062">
    <property type="protein sequence ID" value="ORC83645.1"/>
    <property type="molecule type" value="Genomic_DNA"/>
</dbReference>
<dbReference type="GeneID" id="39990785"/>
<feature type="compositionally biased region" description="Basic and acidic residues" evidence="1">
    <location>
        <begin position="379"/>
        <end position="389"/>
    </location>
</feature>
<keyword evidence="4" id="KW-1185">Reference proteome</keyword>
<dbReference type="VEuPathDB" id="TriTrypDB:TM35_000621190"/>
<feature type="region of interest" description="Disordered" evidence="1">
    <location>
        <begin position="113"/>
        <end position="226"/>
    </location>
</feature>
<protein>
    <recommendedName>
        <fullName evidence="5">Mucin-associated surface protein (MASP)</fullName>
    </recommendedName>
</protein>
<dbReference type="Proteomes" id="UP000192257">
    <property type="component" value="Unassembled WGS sequence"/>
</dbReference>
<gene>
    <name evidence="3" type="ORF">TM35_000621190</name>
</gene>
<evidence type="ECO:0000313" key="4">
    <source>
        <dbReference type="Proteomes" id="UP000192257"/>
    </source>
</evidence>
<dbReference type="AlphaFoldDB" id="A0A1X0NG06"/>
<evidence type="ECO:0000313" key="3">
    <source>
        <dbReference type="EMBL" id="ORC83645.1"/>
    </source>
</evidence>
<feature type="compositionally biased region" description="Polar residues" evidence="1">
    <location>
        <begin position="168"/>
        <end position="182"/>
    </location>
</feature>
<feature type="compositionally biased region" description="Pro residues" evidence="1">
    <location>
        <begin position="365"/>
        <end position="376"/>
    </location>
</feature>
<organism evidence="3 4">
    <name type="scientific">Trypanosoma theileri</name>
    <dbReference type="NCBI Taxonomy" id="67003"/>
    <lineage>
        <taxon>Eukaryota</taxon>
        <taxon>Discoba</taxon>
        <taxon>Euglenozoa</taxon>
        <taxon>Kinetoplastea</taxon>
        <taxon>Metakinetoplastina</taxon>
        <taxon>Trypanosomatida</taxon>
        <taxon>Trypanosomatidae</taxon>
        <taxon>Trypanosoma</taxon>
    </lineage>
</organism>
<feature type="chain" id="PRO_5013185188" description="Mucin-associated surface protein (MASP)" evidence="2">
    <location>
        <begin position="26"/>
        <end position="415"/>
    </location>
</feature>
<proteinExistence type="predicted"/>
<evidence type="ECO:0000256" key="2">
    <source>
        <dbReference type="SAM" id="SignalP"/>
    </source>
</evidence>
<feature type="signal peptide" evidence="2">
    <location>
        <begin position="1"/>
        <end position="25"/>
    </location>
</feature>
<feature type="region of interest" description="Disordered" evidence="1">
    <location>
        <begin position="248"/>
        <end position="267"/>
    </location>
</feature>
<sequence length="415" mass="43088">MREMMHRVVCLLVLMLCCAYGCVSADPSKATTPTGRQQNPFQHLDGTGVVGGLGTRLVEPHEARIVVGQNKPQCPDPLAGENKVPCVAAIPGRGNPPESVVRDVAKRANVTEAAKQAKDPGAAAKQVTGTGVGTGYPGDADSHGGALKTERDADPVLKTDEEVVNARSGVSPTGVTDTSKASLLSPDPSLRNRSNAKVENTDPAAAAAPGYPKGVPFPPQQAGVPGAAHLGPQPKDGVSVPTISPVSNTSNGQPKFPGVAPNVTPADPTTPPVLQRTAEYGNPEYPGVHNKLLVGDGGTPTVAINRGPARPPRADVVVSESHEEVSVPTNTHHKENDNQERNAAAPVQRESAASTRNTPTKVTPPTMPTILQPPMPAKSETKPPKKSKADSSSISSVWVRVPLLIVVVFVSATVY</sequence>
<keyword evidence="2" id="KW-0732">Signal</keyword>
<dbReference type="RefSeq" id="XP_028877711.1">
    <property type="nucleotide sequence ID" value="XM_029031005.1"/>
</dbReference>